<dbReference type="RefSeq" id="WP_024445049.1">
    <property type="nucleotide sequence ID" value="NZ_JAPQYE010000008.1"/>
</dbReference>
<dbReference type="Pfam" id="PF00075">
    <property type="entry name" value="RNase_H"/>
    <property type="match status" value="1"/>
</dbReference>
<keyword evidence="3" id="KW-1185">Reference proteome</keyword>
<gene>
    <name evidence="2" type="ORF">OY187_18235</name>
</gene>
<feature type="domain" description="RNase H type-1" evidence="1">
    <location>
        <begin position="126"/>
        <end position="270"/>
    </location>
</feature>
<sequence length="325" mass="35167">MAPKPVAAARPVDIVAPRSRPAMTVALAVSARGASVFAYAACSAEHRWSGTVDAESADTAVLDAIRRIREASGAQRIRFLVQLPARSTLWALRDEVALLIPGVWIEWPRFSDEALVRRAHAGLRQVQSPVCVATDGSVRGKITGYGWLASSGEYGLQGFRHSVRLIGPQVVLVAELRAIGAAVQRLRGRDITVLSDSRLAVAMVKRWMAGEDVLPEGYSAYRQSGKTPGLVRARQMIFEERDRITPVWVKGHRGEPLNEGADALARLASRFALGDSMLDGAEYHRRAQELAVTFSREFERAQSASLKANTVTQFAGSGSVAGPVS</sequence>
<dbReference type="InterPro" id="IPR012337">
    <property type="entry name" value="RNaseH-like_sf"/>
</dbReference>
<proteinExistence type="predicted"/>
<dbReference type="Proteomes" id="UP001084650">
    <property type="component" value="Unassembled WGS sequence"/>
</dbReference>
<dbReference type="SUPFAM" id="SSF53098">
    <property type="entry name" value="Ribonuclease H-like"/>
    <property type="match status" value="1"/>
</dbReference>
<name>A0ABT4HIF6_MYCIR</name>
<evidence type="ECO:0000313" key="3">
    <source>
        <dbReference type="Proteomes" id="UP001084650"/>
    </source>
</evidence>
<protein>
    <submittedName>
        <fullName evidence="2">Ribonuclease H</fullName>
    </submittedName>
</protein>
<dbReference type="EMBL" id="JAPQYE010000008">
    <property type="protein sequence ID" value="MCZ0729991.1"/>
    <property type="molecule type" value="Genomic_DNA"/>
</dbReference>
<dbReference type="Gene3D" id="3.30.420.10">
    <property type="entry name" value="Ribonuclease H-like superfamily/Ribonuclease H"/>
    <property type="match status" value="1"/>
</dbReference>
<reference evidence="2" key="1">
    <citation type="submission" date="2022-12" db="EMBL/GenBank/DDBJ databases">
        <title>Whole genome sequence of Mycolicibacterium iranicum strain SBH312.</title>
        <authorList>
            <person name="Jani J."/>
            <person name="Arifin Mustapha Z."/>
            <person name="Ahmed K."/>
            <person name="Kai Ling C."/>
        </authorList>
    </citation>
    <scope>NUCLEOTIDE SEQUENCE</scope>
    <source>
        <strain evidence="2">SBH312</strain>
    </source>
</reference>
<evidence type="ECO:0000313" key="2">
    <source>
        <dbReference type="EMBL" id="MCZ0729991.1"/>
    </source>
</evidence>
<dbReference type="InterPro" id="IPR002156">
    <property type="entry name" value="RNaseH_domain"/>
</dbReference>
<accession>A0ABT4HIF6</accession>
<evidence type="ECO:0000259" key="1">
    <source>
        <dbReference type="PROSITE" id="PS50879"/>
    </source>
</evidence>
<comment type="caution">
    <text evidence="2">The sequence shown here is derived from an EMBL/GenBank/DDBJ whole genome shotgun (WGS) entry which is preliminary data.</text>
</comment>
<dbReference type="InterPro" id="IPR036397">
    <property type="entry name" value="RNaseH_sf"/>
</dbReference>
<dbReference type="PROSITE" id="PS50879">
    <property type="entry name" value="RNASE_H_1"/>
    <property type="match status" value="1"/>
</dbReference>
<organism evidence="2 3">
    <name type="scientific">Mycolicibacterium iranicum</name>
    <name type="common">Mycobacterium iranicum</name>
    <dbReference type="NCBI Taxonomy" id="912594"/>
    <lineage>
        <taxon>Bacteria</taxon>
        <taxon>Bacillati</taxon>
        <taxon>Actinomycetota</taxon>
        <taxon>Actinomycetes</taxon>
        <taxon>Mycobacteriales</taxon>
        <taxon>Mycobacteriaceae</taxon>
        <taxon>Mycolicibacterium</taxon>
    </lineage>
</organism>